<keyword evidence="1" id="KW-1185">Reference proteome</keyword>
<dbReference type="OrthoDB" id="7699088at2759"/>
<dbReference type="Gene3D" id="3.30.420.10">
    <property type="entry name" value="Ribonuclease H-like superfamily/Ribonuclease H"/>
    <property type="match status" value="1"/>
</dbReference>
<reference evidence="2" key="1">
    <citation type="submission" date="2025-08" db="UniProtKB">
        <authorList>
            <consortium name="RefSeq"/>
        </authorList>
    </citation>
    <scope>IDENTIFICATION</scope>
</reference>
<gene>
    <name evidence="2" type="primary">LOC105426598</name>
</gene>
<name>A0A6I9WBD0_9HYME</name>
<dbReference type="PANTHER" id="PTHR47326:SF1">
    <property type="entry name" value="HTH PSQ-TYPE DOMAIN-CONTAINING PROTEIN"/>
    <property type="match status" value="1"/>
</dbReference>
<dbReference type="AlphaFoldDB" id="A0A6I9WBD0"/>
<dbReference type="GO" id="GO:0003676">
    <property type="term" value="F:nucleic acid binding"/>
    <property type="evidence" value="ECO:0007669"/>
    <property type="project" value="InterPro"/>
</dbReference>
<evidence type="ECO:0000313" key="2">
    <source>
        <dbReference type="RefSeq" id="XP_011636195.1"/>
    </source>
</evidence>
<protein>
    <submittedName>
        <fullName evidence="2">Uncharacterized protein LOC105426598</fullName>
    </submittedName>
</protein>
<dbReference type="Proteomes" id="UP000504615">
    <property type="component" value="Unplaced"/>
</dbReference>
<sequence length="113" mass="13385">MELPHIILVEEIWDLVWEILDTRFPDRWIGRGGPIVWPARSPDLNVLNYFVWGYIKASVEHKRDSTQDEVRDEIITAFHIITPDMAHRATRQISRRAELCLQVQGRHFKQLLN</sequence>
<dbReference type="RefSeq" id="XP_011636195.1">
    <property type="nucleotide sequence ID" value="XM_011637893.1"/>
</dbReference>
<dbReference type="GeneID" id="105426598"/>
<dbReference type="InterPro" id="IPR036397">
    <property type="entry name" value="RNaseH_sf"/>
</dbReference>
<organism evidence="1 2">
    <name type="scientific">Pogonomyrmex barbatus</name>
    <name type="common">red harvester ant</name>
    <dbReference type="NCBI Taxonomy" id="144034"/>
    <lineage>
        <taxon>Eukaryota</taxon>
        <taxon>Metazoa</taxon>
        <taxon>Ecdysozoa</taxon>
        <taxon>Arthropoda</taxon>
        <taxon>Hexapoda</taxon>
        <taxon>Insecta</taxon>
        <taxon>Pterygota</taxon>
        <taxon>Neoptera</taxon>
        <taxon>Endopterygota</taxon>
        <taxon>Hymenoptera</taxon>
        <taxon>Apocrita</taxon>
        <taxon>Aculeata</taxon>
        <taxon>Formicoidea</taxon>
        <taxon>Formicidae</taxon>
        <taxon>Myrmicinae</taxon>
        <taxon>Pogonomyrmex</taxon>
    </lineage>
</organism>
<dbReference type="KEGG" id="pbar:105426598"/>
<evidence type="ECO:0000313" key="1">
    <source>
        <dbReference type="Proteomes" id="UP000504615"/>
    </source>
</evidence>
<proteinExistence type="predicted"/>
<dbReference type="PANTHER" id="PTHR47326">
    <property type="entry name" value="TRANSPOSABLE ELEMENT TC3 TRANSPOSASE-LIKE PROTEIN"/>
    <property type="match status" value="1"/>
</dbReference>
<accession>A0A6I9WBD0</accession>